<organism evidence="3 4">
    <name type="scientific">Candidatus Pullichristensenella excrementigallinarum</name>
    <dbReference type="NCBI Taxonomy" id="2840907"/>
    <lineage>
        <taxon>Bacteria</taxon>
        <taxon>Bacillati</taxon>
        <taxon>Bacillota</taxon>
        <taxon>Clostridia</taxon>
        <taxon>Candidatus Pullichristensenella</taxon>
    </lineage>
</organism>
<evidence type="ECO:0000313" key="3">
    <source>
        <dbReference type="EMBL" id="HIU34684.1"/>
    </source>
</evidence>
<feature type="domain" description="BIG2" evidence="2">
    <location>
        <begin position="1295"/>
        <end position="1367"/>
    </location>
</feature>
<dbReference type="Gene3D" id="2.60.40.1080">
    <property type="match status" value="11"/>
</dbReference>
<dbReference type="Proteomes" id="UP000824072">
    <property type="component" value="Unassembled WGS sequence"/>
</dbReference>
<reference evidence="3" key="2">
    <citation type="journal article" date="2021" name="PeerJ">
        <title>Extensive microbial diversity within the chicken gut microbiome revealed by metagenomics and culture.</title>
        <authorList>
            <person name="Gilroy R."/>
            <person name="Ravi A."/>
            <person name="Getino M."/>
            <person name="Pursley I."/>
            <person name="Horton D.L."/>
            <person name="Alikhan N.F."/>
            <person name="Baker D."/>
            <person name="Gharbi K."/>
            <person name="Hall N."/>
            <person name="Watson M."/>
            <person name="Adriaenssens E.M."/>
            <person name="Foster-Nyarko E."/>
            <person name="Jarju S."/>
            <person name="Secka A."/>
            <person name="Antonio M."/>
            <person name="Oren A."/>
            <person name="Chaudhuri R.R."/>
            <person name="La Ragione R."/>
            <person name="Hildebrand F."/>
            <person name="Pallen M.J."/>
        </authorList>
    </citation>
    <scope>NUCLEOTIDE SEQUENCE</scope>
    <source>
        <strain evidence="3">ChiHcec3-11533</strain>
    </source>
</reference>
<feature type="domain" description="BIG2" evidence="2">
    <location>
        <begin position="343"/>
        <end position="419"/>
    </location>
</feature>
<feature type="domain" description="BIG2" evidence="2">
    <location>
        <begin position="712"/>
        <end position="790"/>
    </location>
</feature>
<evidence type="ECO:0000313" key="4">
    <source>
        <dbReference type="Proteomes" id="UP000824072"/>
    </source>
</evidence>
<dbReference type="PANTHER" id="PTHR23019:SF0">
    <property type="entry name" value="NUCLEAR PORE MEMBRANE GLYCOPROTEIN 210"/>
    <property type="match status" value="1"/>
</dbReference>
<reference evidence="3" key="1">
    <citation type="submission" date="2020-10" db="EMBL/GenBank/DDBJ databases">
        <authorList>
            <person name="Gilroy R."/>
        </authorList>
    </citation>
    <scope>NUCLEOTIDE SEQUENCE</scope>
    <source>
        <strain evidence="3">ChiHcec3-11533</strain>
    </source>
</reference>
<sequence>IEQNELGNSNEPVEGEEGEQEQEEPVEGELPSEELVEQNELEPVEGAEGEQGTEGEEPAGENPQETATPSLMLMQQAPLLTSGNGNPITITPRSMTVYVGDPVEWNVSLDSQCFLDSTIPTPAVYGDAIALNEEGTGYVAVAPGVATVTYLKFDLSDQIQIATMTIVVRKAPLETIELSETELHLNVGDVRELTYSLDTRVEDPQVRYTTDKPDEVVRVEQDGTLTALGVGSATVTVTFTDWNNEEKSATCAVTVDQYPTGLALAEGVSENILLAVGGEAQLAVTPAFPEGVPVDTPAEITWTSDNEEVATVDQSGKVTAVAVGTATIAATTINDHKVEVKVVVGSLEIERPEGPNILLVGETVQLEAVTKPEGLTAVWRSSDEQVASVDASGLVTALQSGTVTITAYANEENSAVSNQIRLIISPLEPGEGLSRNLTLAAGGQTKQLSLKELPEEFAGATISWLSSNPEVADVSQDGLLTSGNAGMATVSATVPYEGESYSLDFEVTVISLGISAPEAATTVARGGSLQLSADTLPDAYKAQWTSSDETKATVDENGLVTGVALGDVVIKASITVDGVAVNAEYPLTVNAPAEAIAISGAEFDENNKIELYSGQKLTLSFALTPEDSTDAAEWTWEEMLGVKVELSEDKRTATLSAETDAEDGAMLIEDGTEFVLTAKAGQIAESRTIVFRQAISIVEITGDGVEVNEETGERSLRLYTAQDSTGGGTSAQLGVHLLPEGAAMSNITWSSMDEGIVTVDATTGLAKAVAYGETVIRATAENGVYGEVRVAVYNRAEYVTIDPTYVVIDRYDDNVSYQINARTYPDGSNKLFWSSSNESVATVDSQGRVTCVGSGYSIIRARTSDTDPDAPEAISLVKVVQHVNEIRLHTDPFPDINEVGLTVAISQVVSMGITLLPETATDTGYTMVAEDPSILMVAENKMMGLKTGRTMLTITANDASDGKTRSRSILVTVVAKGRGVTAMKLNKTSIALYDGQSYRLKATLPSKASNKGVRFYSEDESICTVNPTNGTVTATGIGETYVHCISSSGIYVSCKVSVVPQKATSVRFTNASSGTMRVGETYQLEAECLPSTITYEEDRTIANWISSKPSVAIVNDEGLLYCVSAGTTYIYAQATSGKYASIKVVVKDQPAAKLNLINTSTNPGGVLYVGGTYRMGSELFLSSPLPDGTYREIYNDGLDAVYYGAGTYDTFGVDDGILMANAKNSRIVWGTSNKKIATVDYDTGVITCLRSGTFDVLACAQTNFKKIYRLRLTVTVPDSYDYENSLRLLDANGEEATQVTMTYASPELATHQLSYALDYSYALEAEWFSEDPRVATVDQTGLVTATGIGETTVGVLVGGFDYREVPVRVERQDGTADVTYRNLTITMYQTPGQSGYLAFMKNSSALVRSAIAGQEVDGNRYEMSYYTNSQIKTKANFVSAVKNTFEGSKEGDVSVIVLMSHGTILKDNYYWYLSGGVNKNFKYVTGADIVSAIQQYVKGHVVVILLSCYSGASTPASSLAARIRALDASLTGENSVSLITSTDGITESGYFNSSEYIAYDFFSVGVARSIANNPTLTVSELGSLTKSNTAAFLAEHKAIYGTSSIGMNPNPIVQLFISDKAKDLVVF</sequence>
<dbReference type="Gene3D" id="3.40.50.1460">
    <property type="match status" value="1"/>
</dbReference>
<dbReference type="InterPro" id="IPR003343">
    <property type="entry name" value="Big_2"/>
</dbReference>
<dbReference type="InterPro" id="IPR008964">
    <property type="entry name" value="Invasin/intimin_cell_adhesion"/>
</dbReference>
<feature type="non-terminal residue" evidence="3">
    <location>
        <position position="1"/>
    </location>
</feature>
<feature type="domain" description="BIG2" evidence="2">
    <location>
        <begin position="172"/>
        <end position="249"/>
    </location>
</feature>
<dbReference type="Pfam" id="PF02368">
    <property type="entry name" value="Big_2"/>
    <property type="match status" value="10"/>
</dbReference>
<dbReference type="SUPFAM" id="SSF49373">
    <property type="entry name" value="Invasin/intimin cell-adhesion fragments"/>
    <property type="match status" value="11"/>
</dbReference>
<dbReference type="EMBL" id="DVMU01000195">
    <property type="protein sequence ID" value="HIU34684.1"/>
    <property type="molecule type" value="Genomic_DNA"/>
</dbReference>
<dbReference type="SMART" id="SM00635">
    <property type="entry name" value="BID_2"/>
    <property type="match status" value="10"/>
</dbReference>
<comment type="caution">
    <text evidence="3">The sequence shown here is derived from an EMBL/GenBank/DDBJ whole genome shotgun (WGS) entry which is preliminary data.</text>
</comment>
<feature type="domain" description="BIG2" evidence="2">
    <location>
        <begin position="426"/>
        <end position="503"/>
    </location>
</feature>
<feature type="domain" description="BIG2" evidence="2">
    <location>
        <begin position="508"/>
        <end position="583"/>
    </location>
</feature>
<feature type="domain" description="BIG2" evidence="2">
    <location>
        <begin position="258"/>
        <end position="342"/>
    </location>
</feature>
<protein>
    <submittedName>
        <fullName evidence="3">Ig-like domain-containing protein</fullName>
    </submittedName>
</protein>
<feature type="domain" description="BIG2" evidence="2">
    <location>
        <begin position="1062"/>
        <end position="1144"/>
    </location>
</feature>
<evidence type="ECO:0000259" key="2">
    <source>
        <dbReference type="SMART" id="SM00635"/>
    </source>
</evidence>
<feature type="domain" description="BIG2" evidence="2">
    <location>
        <begin position="979"/>
        <end position="1053"/>
    </location>
</feature>
<proteinExistence type="predicted"/>
<feature type="region of interest" description="Disordered" evidence="1">
    <location>
        <begin position="1"/>
        <end position="65"/>
    </location>
</feature>
<feature type="compositionally biased region" description="Polar residues" evidence="1">
    <location>
        <begin position="1"/>
        <end position="10"/>
    </location>
</feature>
<feature type="compositionally biased region" description="Acidic residues" evidence="1">
    <location>
        <begin position="13"/>
        <end position="59"/>
    </location>
</feature>
<name>A0A9D1IET5_9FIRM</name>
<dbReference type="InterPro" id="IPR045197">
    <property type="entry name" value="NUP210-like"/>
</dbReference>
<accession>A0A9D1IET5</accession>
<feature type="domain" description="BIG2" evidence="2">
    <location>
        <begin position="795"/>
        <end position="873"/>
    </location>
</feature>
<dbReference type="PANTHER" id="PTHR23019">
    <property type="entry name" value="NUCLEAR PORE MEMBRANE GLYCOPROTEIN GP210-RELATED"/>
    <property type="match status" value="1"/>
</dbReference>
<gene>
    <name evidence="3" type="ORF">IAB02_08980</name>
</gene>
<evidence type="ECO:0000256" key="1">
    <source>
        <dbReference type="SAM" id="MobiDB-lite"/>
    </source>
</evidence>